<dbReference type="GeneID" id="63820389"/>
<comment type="subcellular location">
    <subcellularLocation>
        <location evidence="1 5 6">Nucleus</location>
    </subcellularLocation>
</comment>
<dbReference type="PANTHER" id="PTHR24324:SF5">
    <property type="entry name" value="HEMATOPOIETICALLY-EXPRESSED HOMEOBOX PROTEIN HHEX"/>
    <property type="match status" value="1"/>
</dbReference>
<dbReference type="InterPro" id="IPR001356">
    <property type="entry name" value="HD"/>
</dbReference>
<dbReference type="Gene3D" id="1.10.10.60">
    <property type="entry name" value="Homeodomain-like"/>
    <property type="match status" value="1"/>
</dbReference>
<dbReference type="InterPro" id="IPR009057">
    <property type="entry name" value="Homeodomain-like_sf"/>
</dbReference>
<sequence length="61" mass="7354">KKKRKQADPEQLKVLCETYNRTAFPSTEERADIARRLNMSARSVQIWFQNKRQNMRQSSRQ</sequence>
<dbReference type="OrthoDB" id="6159439at2759"/>
<dbReference type="PANTHER" id="PTHR24324">
    <property type="entry name" value="HOMEOBOX PROTEIN HHEX"/>
    <property type="match status" value="1"/>
</dbReference>
<evidence type="ECO:0000259" key="7">
    <source>
        <dbReference type="PROSITE" id="PS50071"/>
    </source>
</evidence>
<evidence type="ECO:0000256" key="1">
    <source>
        <dbReference type="ARBA" id="ARBA00004123"/>
    </source>
</evidence>
<evidence type="ECO:0000256" key="3">
    <source>
        <dbReference type="ARBA" id="ARBA00023155"/>
    </source>
</evidence>
<dbReference type="SUPFAM" id="SSF46689">
    <property type="entry name" value="Homeodomain-like"/>
    <property type="match status" value="1"/>
</dbReference>
<keyword evidence="3 5" id="KW-0371">Homeobox</keyword>
<reference evidence="8 9" key="1">
    <citation type="journal article" date="2016" name="Mol. Biol. Evol.">
        <title>Comparative Genomics of Early-Diverging Mushroom-Forming Fungi Provides Insights into the Origins of Lignocellulose Decay Capabilities.</title>
        <authorList>
            <person name="Nagy L.G."/>
            <person name="Riley R."/>
            <person name="Tritt A."/>
            <person name="Adam C."/>
            <person name="Daum C."/>
            <person name="Floudas D."/>
            <person name="Sun H."/>
            <person name="Yadav J.S."/>
            <person name="Pangilinan J."/>
            <person name="Larsson K.H."/>
            <person name="Matsuura K."/>
            <person name="Barry K."/>
            <person name="Labutti K."/>
            <person name="Kuo R."/>
            <person name="Ohm R.A."/>
            <person name="Bhattacharya S.S."/>
            <person name="Shirouzu T."/>
            <person name="Yoshinaga Y."/>
            <person name="Martin F.M."/>
            <person name="Grigoriev I.V."/>
            <person name="Hibbett D.S."/>
        </authorList>
    </citation>
    <scope>NUCLEOTIDE SEQUENCE [LARGE SCALE GENOMIC DNA]</scope>
    <source>
        <strain evidence="8 9">93-53</strain>
    </source>
</reference>
<dbReference type="RefSeq" id="XP_040759507.1">
    <property type="nucleotide sequence ID" value="XM_040903358.1"/>
</dbReference>
<name>A0A165BWA2_9APHY</name>
<dbReference type="GO" id="GO:0030154">
    <property type="term" value="P:cell differentiation"/>
    <property type="evidence" value="ECO:0007669"/>
    <property type="project" value="TreeGrafter"/>
</dbReference>
<dbReference type="GO" id="GO:0005634">
    <property type="term" value="C:nucleus"/>
    <property type="evidence" value="ECO:0007669"/>
    <property type="project" value="UniProtKB-SubCell"/>
</dbReference>
<dbReference type="GO" id="GO:0000981">
    <property type="term" value="F:DNA-binding transcription factor activity, RNA polymerase II-specific"/>
    <property type="evidence" value="ECO:0007669"/>
    <property type="project" value="InterPro"/>
</dbReference>
<dbReference type="Proteomes" id="UP000076871">
    <property type="component" value="Unassembled WGS sequence"/>
</dbReference>
<dbReference type="InParanoid" id="A0A165BWA2"/>
<dbReference type="InterPro" id="IPR017970">
    <property type="entry name" value="Homeobox_CS"/>
</dbReference>
<evidence type="ECO:0000256" key="4">
    <source>
        <dbReference type="ARBA" id="ARBA00023242"/>
    </source>
</evidence>
<evidence type="ECO:0000256" key="5">
    <source>
        <dbReference type="PROSITE-ProRule" id="PRU00108"/>
    </source>
</evidence>
<evidence type="ECO:0000256" key="6">
    <source>
        <dbReference type="RuleBase" id="RU000682"/>
    </source>
</evidence>
<evidence type="ECO:0000313" key="8">
    <source>
        <dbReference type="EMBL" id="KZT01767.1"/>
    </source>
</evidence>
<dbReference type="EMBL" id="KV427660">
    <property type="protein sequence ID" value="KZT01767.1"/>
    <property type="molecule type" value="Genomic_DNA"/>
</dbReference>
<keyword evidence="4 5" id="KW-0539">Nucleus</keyword>
<feature type="DNA-binding region" description="Homeobox" evidence="5">
    <location>
        <begin position="3"/>
        <end position="59"/>
    </location>
</feature>
<dbReference type="CDD" id="cd00086">
    <property type="entry name" value="homeodomain"/>
    <property type="match status" value="1"/>
</dbReference>
<dbReference type="SMART" id="SM00389">
    <property type="entry name" value="HOX"/>
    <property type="match status" value="1"/>
</dbReference>
<feature type="domain" description="Homeobox" evidence="7">
    <location>
        <begin position="1"/>
        <end position="58"/>
    </location>
</feature>
<keyword evidence="2 5" id="KW-0238">DNA-binding</keyword>
<accession>A0A165BWA2</accession>
<dbReference type="InterPro" id="IPR051000">
    <property type="entry name" value="Homeobox_DNA-bind_prot"/>
</dbReference>
<dbReference type="STRING" id="1314785.A0A165BWA2"/>
<dbReference type="GO" id="GO:0000978">
    <property type="term" value="F:RNA polymerase II cis-regulatory region sequence-specific DNA binding"/>
    <property type="evidence" value="ECO:0007669"/>
    <property type="project" value="TreeGrafter"/>
</dbReference>
<dbReference type="AlphaFoldDB" id="A0A165BWA2"/>
<evidence type="ECO:0000256" key="2">
    <source>
        <dbReference type="ARBA" id="ARBA00023125"/>
    </source>
</evidence>
<dbReference type="PROSITE" id="PS00027">
    <property type="entry name" value="HOMEOBOX_1"/>
    <property type="match status" value="1"/>
</dbReference>
<keyword evidence="9" id="KW-1185">Reference proteome</keyword>
<organism evidence="8 9">
    <name type="scientific">Laetiporus sulphureus 93-53</name>
    <dbReference type="NCBI Taxonomy" id="1314785"/>
    <lineage>
        <taxon>Eukaryota</taxon>
        <taxon>Fungi</taxon>
        <taxon>Dikarya</taxon>
        <taxon>Basidiomycota</taxon>
        <taxon>Agaricomycotina</taxon>
        <taxon>Agaricomycetes</taxon>
        <taxon>Polyporales</taxon>
        <taxon>Laetiporus</taxon>
    </lineage>
</organism>
<dbReference type="PROSITE" id="PS50071">
    <property type="entry name" value="HOMEOBOX_2"/>
    <property type="match status" value="1"/>
</dbReference>
<gene>
    <name evidence="8" type="ORF">LAESUDRAFT_628013</name>
</gene>
<evidence type="ECO:0000313" key="9">
    <source>
        <dbReference type="Proteomes" id="UP000076871"/>
    </source>
</evidence>
<proteinExistence type="predicted"/>
<feature type="non-terminal residue" evidence="8">
    <location>
        <position position="1"/>
    </location>
</feature>
<dbReference type="Pfam" id="PF00046">
    <property type="entry name" value="Homeodomain"/>
    <property type="match status" value="1"/>
</dbReference>
<protein>
    <submittedName>
        <fullName evidence="8">Homeobox</fullName>
    </submittedName>
</protein>
<feature type="non-terminal residue" evidence="8">
    <location>
        <position position="61"/>
    </location>
</feature>